<evidence type="ECO:0008006" key="2">
    <source>
        <dbReference type="Google" id="ProtNLM"/>
    </source>
</evidence>
<dbReference type="Pfam" id="PF04827">
    <property type="entry name" value="Plant_tran"/>
    <property type="match status" value="1"/>
</dbReference>
<organism evidence="1">
    <name type="scientific">Tanacetum cinerariifolium</name>
    <name type="common">Dalmatian daisy</name>
    <name type="synonym">Chrysanthemum cinerariifolium</name>
    <dbReference type="NCBI Taxonomy" id="118510"/>
    <lineage>
        <taxon>Eukaryota</taxon>
        <taxon>Viridiplantae</taxon>
        <taxon>Streptophyta</taxon>
        <taxon>Embryophyta</taxon>
        <taxon>Tracheophyta</taxon>
        <taxon>Spermatophyta</taxon>
        <taxon>Magnoliopsida</taxon>
        <taxon>eudicotyledons</taxon>
        <taxon>Gunneridae</taxon>
        <taxon>Pentapetalae</taxon>
        <taxon>asterids</taxon>
        <taxon>campanulids</taxon>
        <taxon>Asterales</taxon>
        <taxon>Asteraceae</taxon>
        <taxon>Asteroideae</taxon>
        <taxon>Anthemideae</taxon>
        <taxon>Anthemidinae</taxon>
        <taxon>Tanacetum</taxon>
    </lineage>
</organism>
<dbReference type="InterPro" id="IPR006912">
    <property type="entry name" value="Harbinger_derived_prot"/>
</dbReference>
<gene>
    <name evidence="1" type="ORF">Tci_853988</name>
</gene>
<proteinExistence type="predicted"/>
<protein>
    <recommendedName>
        <fullName evidence="2">Protein ALP1-like</fullName>
    </recommendedName>
</protein>
<dbReference type="AlphaFoldDB" id="A0A699R9L6"/>
<feature type="non-terminal residue" evidence="1">
    <location>
        <position position="238"/>
    </location>
</feature>
<reference evidence="1" key="1">
    <citation type="journal article" date="2019" name="Sci. Rep.">
        <title>Draft genome of Tanacetum cinerariifolium, the natural source of mosquito coil.</title>
        <authorList>
            <person name="Yamashiro T."/>
            <person name="Shiraishi A."/>
            <person name="Satake H."/>
            <person name="Nakayama K."/>
        </authorList>
    </citation>
    <scope>NUCLEOTIDE SEQUENCE</scope>
</reference>
<evidence type="ECO:0000313" key="1">
    <source>
        <dbReference type="EMBL" id="GFC82018.1"/>
    </source>
</evidence>
<dbReference type="PANTHER" id="PTHR47150:SF4">
    <property type="entry name" value="HARBINGER TRANSPOSASE-DERIVED PROTEIN-RELATED"/>
    <property type="match status" value="1"/>
</dbReference>
<accession>A0A699R9L6</accession>
<comment type="caution">
    <text evidence="1">The sequence shown here is derived from an EMBL/GenBank/DDBJ whole genome shotgun (WGS) entry which is preliminary data.</text>
</comment>
<feature type="non-terminal residue" evidence="1">
    <location>
        <position position="1"/>
    </location>
</feature>
<dbReference type="PANTHER" id="PTHR47150">
    <property type="entry name" value="OS12G0169200 PROTEIN"/>
    <property type="match status" value="1"/>
</dbReference>
<name>A0A699R9L6_TANCI</name>
<sequence length="238" mass="27758">DISSRKKSFIKQAIAYIKIKRQASRLTKNIITRDRADAHERLVAAFFPITRCISPLIKCTSAIRQLAYDVNSNFLYEYMQISERSSHMAFDHFCEAVMEIYGPKFLRKPTVTDIEKLYRYHEEKHGFLRMLGSLDCTDLEWFGCHYAFKGQYVRRDHGSNPFILLEAVASQDLWIWHAFFGVDGSNNDINILYQSLLSNDLKTGRAPEIILWLMASVTHPDTILLTGYIRNWRHSLTR</sequence>
<dbReference type="EMBL" id="BKCJ011082377">
    <property type="protein sequence ID" value="GFC82018.1"/>
    <property type="molecule type" value="Genomic_DNA"/>
</dbReference>